<dbReference type="PANTHER" id="PTHR11101">
    <property type="entry name" value="PHOSPHATE TRANSPORTER"/>
    <property type="match status" value="1"/>
</dbReference>
<evidence type="ECO:0000256" key="1">
    <source>
        <dbReference type="ARBA" id="ARBA00004141"/>
    </source>
</evidence>
<feature type="transmembrane region" description="Helical" evidence="6">
    <location>
        <begin position="111"/>
        <end position="133"/>
    </location>
</feature>
<dbReference type="GO" id="GO:0016020">
    <property type="term" value="C:membrane"/>
    <property type="evidence" value="ECO:0007669"/>
    <property type="project" value="UniProtKB-SubCell"/>
</dbReference>
<evidence type="ECO:0000256" key="4">
    <source>
        <dbReference type="ARBA" id="ARBA00022989"/>
    </source>
</evidence>
<feature type="transmembrane region" description="Helical" evidence="6">
    <location>
        <begin position="230"/>
        <end position="251"/>
    </location>
</feature>
<feature type="transmembrane region" description="Helical" evidence="6">
    <location>
        <begin position="272"/>
        <end position="299"/>
    </location>
</feature>
<organism evidence="7 8">
    <name type="scientific">Pelotomaculum schinkii</name>
    <dbReference type="NCBI Taxonomy" id="78350"/>
    <lineage>
        <taxon>Bacteria</taxon>
        <taxon>Bacillati</taxon>
        <taxon>Bacillota</taxon>
        <taxon>Clostridia</taxon>
        <taxon>Eubacteriales</taxon>
        <taxon>Desulfotomaculaceae</taxon>
        <taxon>Pelotomaculum</taxon>
    </lineage>
</organism>
<dbReference type="InterPro" id="IPR001204">
    <property type="entry name" value="Phos_transporter"/>
</dbReference>
<keyword evidence="5 6" id="KW-0472">Membrane</keyword>
<dbReference type="RefSeq" id="WP_190239467.1">
    <property type="nucleotide sequence ID" value="NZ_QFGA01000001.1"/>
</dbReference>
<evidence type="ECO:0000256" key="6">
    <source>
        <dbReference type="SAM" id="Phobius"/>
    </source>
</evidence>
<protein>
    <submittedName>
        <fullName evidence="7">Low-affinity inorganic phosphate transporter 1</fullName>
    </submittedName>
</protein>
<proteinExistence type="predicted"/>
<dbReference type="GO" id="GO:0005315">
    <property type="term" value="F:phosphate transmembrane transporter activity"/>
    <property type="evidence" value="ECO:0007669"/>
    <property type="project" value="InterPro"/>
</dbReference>
<feature type="transmembrane region" description="Helical" evidence="6">
    <location>
        <begin position="80"/>
        <end position="104"/>
    </location>
</feature>
<feature type="transmembrane region" description="Helical" evidence="6">
    <location>
        <begin position="6"/>
        <end position="25"/>
    </location>
</feature>
<keyword evidence="2" id="KW-0813">Transport</keyword>
<keyword evidence="8" id="KW-1185">Reference proteome</keyword>
<evidence type="ECO:0000313" key="8">
    <source>
        <dbReference type="Proteomes" id="UP000298324"/>
    </source>
</evidence>
<dbReference type="GO" id="GO:0035435">
    <property type="term" value="P:phosphate ion transmembrane transport"/>
    <property type="evidence" value="ECO:0007669"/>
    <property type="project" value="TreeGrafter"/>
</dbReference>
<keyword evidence="4 6" id="KW-1133">Transmembrane helix</keyword>
<dbReference type="Proteomes" id="UP000298324">
    <property type="component" value="Unassembled WGS sequence"/>
</dbReference>
<evidence type="ECO:0000256" key="3">
    <source>
        <dbReference type="ARBA" id="ARBA00022692"/>
    </source>
</evidence>
<evidence type="ECO:0000313" key="7">
    <source>
        <dbReference type="EMBL" id="TEB07621.1"/>
    </source>
</evidence>
<feature type="transmembrane region" description="Helical" evidence="6">
    <location>
        <begin position="319"/>
        <end position="344"/>
    </location>
</feature>
<feature type="transmembrane region" description="Helical" evidence="6">
    <location>
        <begin position="32"/>
        <end position="60"/>
    </location>
</feature>
<feature type="transmembrane region" description="Helical" evidence="6">
    <location>
        <begin position="145"/>
        <end position="168"/>
    </location>
</feature>
<evidence type="ECO:0000256" key="2">
    <source>
        <dbReference type="ARBA" id="ARBA00022448"/>
    </source>
</evidence>
<reference evidence="7 8" key="1">
    <citation type="journal article" date="2018" name="Environ. Microbiol.">
        <title>Novel energy conservation strategies and behaviour of Pelotomaculum schinkii driving syntrophic propionate catabolism.</title>
        <authorList>
            <person name="Hidalgo-Ahumada C.A.P."/>
            <person name="Nobu M.K."/>
            <person name="Narihiro T."/>
            <person name="Tamaki H."/>
            <person name="Liu W.T."/>
            <person name="Kamagata Y."/>
            <person name="Stams A.J.M."/>
            <person name="Imachi H."/>
            <person name="Sousa D.Z."/>
        </authorList>
    </citation>
    <scope>NUCLEOTIDE SEQUENCE [LARGE SCALE GENOMIC DNA]</scope>
    <source>
        <strain evidence="7 8">HH</strain>
    </source>
</reference>
<name>A0A4Y7RFR7_9FIRM</name>
<dbReference type="EMBL" id="QFGA01000001">
    <property type="protein sequence ID" value="TEB07621.1"/>
    <property type="molecule type" value="Genomic_DNA"/>
</dbReference>
<dbReference type="PANTHER" id="PTHR11101:SF80">
    <property type="entry name" value="PHOSPHATE TRANSPORTER"/>
    <property type="match status" value="1"/>
</dbReference>
<gene>
    <name evidence="7" type="primary">pitA_1</name>
    <name evidence="7" type="ORF">Psch_01176</name>
</gene>
<dbReference type="Pfam" id="PF01384">
    <property type="entry name" value="PHO4"/>
    <property type="match status" value="1"/>
</dbReference>
<sequence length="347" mass="36807">MTAEIYILLVVVVAAALLFALTNGLHDASSIVATFIACGAASPGQAVVLAAVFGFSGAMLGGSSVANTFTNIVSVSMSNSLLTIILAAVLAAVAWNLITWYFGIPSSSTHALVGGVIGAVWASNGFHQVLWGWSQLFGETHELTGMMRIFAALLISPPLGFILAYLLQKLLSLALRNARNTVNRWLKRLQWVMAAVLAFSFGANDTQKIMGLITLALIASGNLQQQAVPLWVRLSGALVMFCGTVLGGWSIMRTLGERIFDIRPIHSLNSQVSSGAAILMATYLGAPVSTTHVMASSILGAGAGDEHRMVNWNIGKEMIVAWFVTIPSAVLVAALIYYPVYWLAGKP</sequence>
<accession>A0A4Y7RFR7</accession>
<keyword evidence="3 6" id="KW-0812">Transmembrane</keyword>
<dbReference type="AlphaFoldDB" id="A0A4Y7RFR7"/>
<comment type="subcellular location">
    <subcellularLocation>
        <location evidence="1">Membrane</location>
        <topology evidence="1">Multi-pass membrane protein</topology>
    </subcellularLocation>
</comment>
<evidence type="ECO:0000256" key="5">
    <source>
        <dbReference type="ARBA" id="ARBA00023136"/>
    </source>
</evidence>
<comment type="caution">
    <text evidence="7">The sequence shown here is derived from an EMBL/GenBank/DDBJ whole genome shotgun (WGS) entry which is preliminary data.</text>
</comment>